<feature type="coiled-coil region" evidence="1">
    <location>
        <begin position="140"/>
        <end position="167"/>
    </location>
</feature>
<evidence type="ECO:0000313" key="5">
    <source>
        <dbReference type="EMBL" id="TGX46356.1"/>
    </source>
</evidence>
<keyword evidence="2" id="KW-0812">Transmembrane</keyword>
<proteinExistence type="predicted"/>
<evidence type="ECO:0000259" key="3">
    <source>
        <dbReference type="Pfam" id="PF02518"/>
    </source>
</evidence>
<evidence type="ECO:0000256" key="1">
    <source>
        <dbReference type="SAM" id="Coils"/>
    </source>
</evidence>
<dbReference type="AlphaFoldDB" id="A0A4S1WXJ7"/>
<feature type="transmembrane region" description="Helical" evidence="2">
    <location>
        <begin position="78"/>
        <end position="103"/>
    </location>
</feature>
<evidence type="ECO:0000256" key="2">
    <source>
        <dbReference type="SAM" id="Phobius"/>
    </source>
</evidence>
<dbReference type="OrthoDB" id="2514702at2"/>
<dbReference type="InterPro" id="IPR050640">
    <property type="entry name" value="Bact_2-comp_sensor_kinase"/>
</dbReference>
<dbReference type="PANTHER" id="PTHR34220">
    <property type="entry name" value="SENSOR HISTIDINE KINASE YPDA"/>
    <property type="match status" value="1"/>
</dbReference>
<organism evidence="5 6">
    <name type="scientific">Sphingomonas naasensis</name>
    <dbReference type="NCBI Taxonomy" id="1344951"/>
    <lineage>
        <taxon>Bacteria</taxon>
        <taxon>Pseudomonadati</taxon>
        <taxon>Pseudomonadota</taxon>
        <taxon>Alphaproteobacteria</taxon>
        <taxon>Sphingomonadales</taxon>
        <taxon>Sphingomonadaceae</taxon>
        <taxon>Sphingomonas</taxon>
    </lineage>
</organism>
<feature type="transmembrane region" description="Helical" evidence="2">
    <location>
        <begin position="123"/>
        <end position="141"/>
    </location>
</feature>
<accession>A0A4S1WXJ7</accession>
<protein>
    <submittedName>
        <fullName evidence="5">Uncharacterized protein</fullName>
    </submittedName>
</protein>
<dbReference type="PANTHER" id="PTHR34220:SF7">
    <property type="entry name" value="SENSOR HISTIDINE KINASE YPDA"/>
    <property type="match status" value="1"/>
</dbReference>
<dbReference type="InterPro" id="IPR036890">
    <property type="entry name" value="HATPase_C_sf"/>
</dbReference>
<sequence length="372" mass="40312">MEPAMKPNTDIRQAATLIAATWILTAIFLTIPFHLFRGGAGLNLLISLLHLLTVGSLLSFGVYLAVRAARRRSRYVRFAATSVAVVLAAAALSMSEALISEILDAYFPEGARPAPFAFRATNAFAALIWEFALLGTAFSLLDANNLARERERELALARENATRAEAAASAARLAALRYQLNPHFLFNTLNAISSLIVTRDYGPADAMLGKLSEFLRATLAANPDALILLEDELATLQHYLEIESARFGERLEVAFVCPSDLNDALVPSFVLQPLVENAIKYAVAPSADPVAVRVEATRDGDDLVIFVEDDGASGDAPARSGTGVGIPNIRQRLHTLYGSRGTIETTKREQGFVSILRFPLTRRAAHRPEQAA</sequence>
<dbReference type="InterPro" id="IPR003594">
    <property type="entry name" value="HATPase_dom"/>
</dbReference>
<feature type="domain" description="Signal transduction histidine kinase internal region" evidence="4">
    <location>
        <begin position="171"/>
        <end position="251"/>
    </location>
</feature>
<dbReference type="GO" id="GO:0016020">
    <property type="term" value="C:membrane"/>
    <property type="evidence" value="ECO:0007669"/>
    <property type="project" value="InterPro"/>
</dbReference>
<comment type="caution">
    <text evidence="5">The sequence shown here is derived from an EMBL/GenBank/DDBJ whole genome shotgun (WGS) entry which is preliminary data.</text>
</comment>
<dbReference type="Proteomes" id="UP000309848">
    <property type="component" value="Unassembled WGS sequence"/>
</dbReference>
<keyword evidence="2" id="KW-0472">Membrane</keyword>
<gene>
    <name evidence="5" type="ORF">E5A74_04180</name>
</gene>
<reference evidence="5 6" key="1">
    <citation type="submission" date="2019-04" db="EMBL/GenBank/DDBJ databases">
        <title>Sphingomonas psychrotolerans sp. nov., isolated from soil in the Tianshan Mountains, Xinjiang, China.</title>
        <authorList>
            <person name="Luo Y."/>
            <person name="Sheng H."/>
        </authorList>
    </citation>
    <scope>NUCLEOTIDE SEQUENCE [LARGE SCALE GENOMIC DNA]</scope>
    <source>
        <strain evidence="5 6">KIS18-15</strain>
    </source>
</reference>
<dbReference type="GO" id="GO:0000155">
    <property type="term" value="F:phosphorelay sensor kinase activity"/>
    <property type="evidence" value="ECO:0007669"/>
    <property type="project" value="InterPro"/>
</dbReference>
<keyword evidence="1" id="KW-0175">Coiled coil</keyword>
<evidence type="ECO:0000313" key="6">
    <source>
        <dbReference type="Proteomes" id="UP000309848"/>
    </source>
</evidence>
<dbReference type="EMBL" id="SRXU01000001">
    <property type="protein sequence ID" value="TGX46356.1"/>
    <property type="molecule type" value="Genomic_DNA"/>
</dbReference>
<feature type="domain" description="Histidine kinase/HSP90-like ATPase" evidence="3">
    <location>
        <begin position="269"/>
        <end position="361"/>
    </location>
</feature>
<feature type="transmembrane region" description="Helical" evidence="2">
    <location>
        <begin position="42"/>
        <end position="66"/>
    </location>
</feature>
<dbReference type="InterPro" id="IPR010559">
    <property type="entry name" value="Sig_transdc_His_kin_internal"/>
</dbReference>
<feature type="transmembrane region" description="Helical" evidence="2">
    <location>
        <begin position="14"/>
        <end position="36"/>
    </location>
</feature>
<dbReference type="Pfam" id="PF02518">
    <property type="entry name" value="HATPase_c"/>
    <property type="match status" value="1"/>
</dbReference>
<dbReference type="Pfam" id="PF06580">
    <property type="entry name" value="His_kinase"/>
    <property type="match status" value="1"/>
</dbReference>
<dbReference type="SUPFAM" id="SSF55874">
    <property type="entry name" value="ATPase domain of HSP90 chaperone/DNA topoisomerase II/histidine kinase"/>
    <property type="match status" value="1"/>
</dbReference>
<dbReference type="Gene3D" id="3.30.565.10">
    <property type="entry name" value="Histidine kinase-like ATPase, C-terminal domain"/>
    <property type="match status" value="1"/>
</dbReference>
<evidence type="ECO:0000259" key="4">
    <source>
        <dbReference type="Pfam" id="PF06580"/>
    </source>
</evidence>
<name>A0A4S1WXJ7_9SPHN</name>
<keyword evidence="2" id="KW-1133">Transmembrane helix</keyword>
<keyword evidence="6" id="KW-1185">Reference proteome</keyword>